<organism evidence="1 2">
    <name type="scientific">Smittium culicis</name>
    <dbReference type="NCBI Taxonomy" id="133412"/>
    <lineage>
        <taxon>Eukaryota</taxon>
        <taxon>Fungi</taxon>
        <taxon>Fungi incertae sedis</taxon>
        <taxon>Zoopagomycota</taxon>
        <taxon>Kickxellomycotina</taxon>
        <taxon>Harpellomycetes</taxon>
        <taxon>Harpellales</taxon>
        <taxon>Legeriomycetaceae</taxon>
        <taxon>Smittium</taxon>
    </lineage>
</organism>
<comment type="caution">
    <text evidence="1">The sequence shown here is derived from an EMBL/GenBank/DDBJ whole genome shotgun (WGS) entry which is preliminary data.</text>
</comment>
<sequence>MMLKVTFFSSQLIRYPNGAHSRSVWPSKKKEKKRMVHNGVFGRPRCRCKSSRAVYMQLQTNLTSLPGSTSHYS</sequence>
<gene>
    <name evidence="1" type="ORF">AYI70_g6651</name>
</gene>
<name>A0A1R1XP16_9FUNG</name>
<protein>
    <submittedName>
        <fullName evidence="1">Uncharacterized protein</fullName>
    </submittedName>
</protein>
<dbReference type="Proteomes" id="UP000187283">
    <property type="component" value="Unassembled WGS sequence"/>
</dbReference>
<accession>A0A1R1XP16</accession>
<keyword evidence="2" id="KW-1185">Reference proteome</keyword>
<evidence type="ECO:0000313" key="2">
    <source>
        <dbReference type="Proteomes" id="UP000187283"/>
    </source>
</evidence>
<evidence type="ECO:0000313" key="1">
    <source>
        <dbReference type="EMBL" id="OMJ16362.1"/>
    </source>
</evidence>
<dbReference type="EMBL" id="LSSN01002362">
    <property type="protein sequence ID" value="OMJ16362.1"/>
    <property type="molecule type" value="Genomic_DNA"/>
</dbReference>
<reference evidence="1 2" key="1">
    <citation type="submission" date="2017-01" db="EMBL/GenBank/DDBJ databases">
        <authorList>
            <person name="Mah S.A."/>
            <person name="Swanson W.J."/>
            <person name="Moy G.W."/>
            <person name="Vacquier V.D."/>
        </authorList>
    </citation>
    <scope>NUCLEOTIDE SEQUENCE [LARGE SCALE GENOMIC DNA]</scope>
    <source>
        <strain evidence="1 2">GSMNP</strain>
    </source>
</reference>
<proteinExistence type="predicted"/>
<dbReference type="AlphaFoldDB" id="A0A1R1XP16"/>